<evidence type="ECO:0000256" key="8">
    <source>
        <dbReference type="ARBA" id="ARBA00023163"/>
    </source>
</evidence>
<dbReference type="HAMAP" id="MF_00007">
    <property type="entry name" value="DNA_primase_DnaG_arc"/>
    <property type="match status" value="1"/>
</dbReference>
<dbReference type="GO" id="GO:0000428">
    <property type="term" value="C:DNA-directed RNA polymerase complex"/>
    <property type="evidence" value="ECO:0007669"/>
    <property type="project" value="UniProtKB-KW"/>
</dbReference>
<keyword evidence="5 9" id="KW-0235">DNA replication</keyword>
<dbReference type="GO" id="GO:0003899">
    <property type="term" value="F:DNA-directed RNA polymerase activity"/>
    <property type="evidence" value="ECO:0007669"/>
    <property type="project" value="UniProtKB-UniRule"/>
</dbReference>
<evidence type="ECO:0000256" key="3">
    <source>
        <dbReference type="ARBA" id="ARBA00022679"/>
    </source>
</evidence>
<dbReference type="EMBL" id="AP018732">
    <property type="protein sequence ID" value="BBE43019.1"/>
    <property type="molecule type" value="Genomic_DNA"/>
</dbReference>
<dbReference type="InterPro" id="IPR034154">
    <property type="entry name" value="TOPRIM_DnaG/twinkle"/>
</dbReference>
<evidence type="ECO:0000256" key="6">
    <source>
        <dbReference type="ARBA" id="ARBA00022723"/>
    </source>
</evidence>
<evidence type="ECO:0000256" key="7">
    <source>
        <dbReference type="ARBA" id="ARBA00022842"/>
    </source>
</evidence>
<gene>
    <name evidence="9" type="primary">dnaG</name>
    <name evidence="11" type="ORF">NAS2_1649</name>
</gene>
<keyword evidence="6" id="KW-0479">Metal-binding</keyword>
<comment type="function">
    <text evidence="9">RNA polymerase that catalyzes the synthesis of short RNA molecules used as primers for DNA polymerase during DNA replication. Also part of the exosome, which is a complex involved in RNA degradation. Acts as a poly(A)-binding protein that enhances the interaction between heteropolymeric, adenine-rich transcripts and the exosome.</text>
</comment>
<keyword evidence="1 9" id="KW-0240">DNA-directed RNA polymerase</keyword>
<dbReference type="Proteomes" id="UP000509448">
    <property type="component" value="Chromosome"/>
</dbReference>
<evidence type="ECO:0000313" key="12">
    <source>
        <dbReference type="Proteomes" id="UP000509448"/>
    </source>
</evidence>
<evidence type="ECO:0000256" key="9">
    <source>
        <dbReference type="HAMAP-Rule" id="MF_00007"/>
    </source>
</evidence>
<dbReference type="Gene3D" id="3.40.1360.10">
    <property type="match status" value="1"/>
</dbReference>
<dbReference type="SMART" id="SM00493">
    <property type="entry name" value="TOPRIM"/>
    <property type="match status" value="1"/>
</dbReference>
<dbReference type="NCBIfam" id="NF003108">
    <property type="entry name" value="PRK04031.1-1"/>
    <property type="match status" value="1"/>
</dbReference>
<dbReference type="GO" id="GO:0008143">
    <property type="term" value="F:poly(A) binding"/>
    <property type="evidence" value="ECO:0007669"/>
    <property type="project" value="InterPro"/>
</dbReference>
<name>A0A4P2VEL6_9ARCH</name>
<dbReference type="PANTHER" id="PTHR30313">
    <property type="entry name" value="DNA PRIMASE"/>
    <property type="match status" value="1"/>
</dbReference>
<keyword evidence="12" id="KW-1185">Reference proteome</keyword>
<dbReference type="EC" id="2.7.7.101" evidence="9"/>
<dbReference type="InterPro" id="IPR050219">
    <property type="entry name" value="DnaG_primase"/>
</dbReference>
<keyword evidence="9" id="KW-0271">Exosome</keyword>
<reference evidence="11 12" key="1">
    <citation type="journal article" date="2019" name="ISME J.">
        <title>Isolation and characterization of a thermophilic sulfur- and iron-reducing thaumarchaeote from a terrestrial acidic hot spring.</title>
        <authorList>
            <person name="Kato S."/>
            <person name="Itoh T."/>
            <person name="Yuki M."/>
            <person name="Nagamori M."/>
            <person name="Ohnishi M."/>
            <person name="Uematsu K."/>
            <person name="Suzuki K."/>
            <person name="Takashina T."/>
            <person name="Ohkuma M."/>
        </authorList>
    </citation>
    <scope>NUCLEOTIDE SEQUENCE [LARGE SCALE GENOMIC DNA]</scope>
    <source>
        <strain evidence="11 12">NAS-02</strain>
    </source>
</reference>
<dbReference type="KEGG" id="ccai:NAS2_1649"/>
<accession>A0A4P2VEL6</accession>
<evidence type="ECO:0000256" key="4">
    <source>
        <dbReference type="ARBA" id="ARBA00022695"/>
    </source>
</evidence>
<dbReference type="CDD" id="cd01029">
    <property type="entry name" value="TOPRIM_primases"/>
    <property type="match status" value="1"/>
</dbReference>
<proteinExistence type="inferred from homology"/>
<dbReference type="GO" id="GO:0000178">
    <property type="term" value="C:exosome (RNase complex)"/>
    <property type="evidence" value="ECO:0007669"/>
    <property type="project" value="UniProtKB-KW"/>
</dbReference>
<evidence type="ECO:0000259" key="10">
    <source>
        <dbReference type="PROSITE" id="PS50880"/>
    </source>
</evidence>
<dbReference type="AlphaFoldDB" id="A0A4P2VEL6"/>
<keyword evidence="4 9" id="KW-0548">Nucleotidyltransferase</keyword>
<evidence type="ECO:0000256" key="5">
    <source>
        <dbReference type="ARBA" id="ARBA00022705"/>
    </source>
</evidence>
<keyword evidence="7" id="KW-0460">Magnesium</keyword>
<keyword evidence="8 9" id="KW-0804">Transcription</keyword>
<dbReference type="InterPro" id="IPR006171">
    <property type="entry name" value="TOPRIM_dom"/>
</dbReference>
<protein>
    <recommendedName>
        <fullName evidence="9">DNA primase DnaG</fullName>
        <ecNumber evidence="9">2.7.7.101</ecNumber>
    </recommendedName>
</protein>
<dbReference type="SUPFAM" id="SSF56731">
    <property type="entry name" value="DNA primase core"/>
    <property type="match status" value="1"/>
</dbReference>
<comment type="similarity">
    <text evidence="9">Belongs to the archaeal DnaG primase family.</text>
</comment>
<keyword evidence="3 9" id="KW-0808">Transferase</keyword>
<evidence type="ECO:0000313" key="11">
    <source>
        <dbReference type="EMBL" id="BBE43019.1"/>
    </source>
</evidence>
<dbReference type="GO" id="GO:0046872">
    <property type="term" value="F:metal ion binding"/>
    <property type="evidence" value="ECO:0007669"/>
    <property type="project" value="UniProtKB-KW"/>
</dbReference>
<evidence type="ECO:0000256" key="2">
    <source>
        <dbReference type="ARBA" id="ARBA00022515"/>
    </source>
</evidence>
<keyword evidence="2 9" id="KW-0639">Primosome</keyword>
<dbReference type="GO" id="GO:0006269">
    <property type="term" value="P:DNA replication, synthesis of primer"/>
    <property type="evidence" value="ECO:0007669"/>
    <property type="project" value="UniProtKB-UniRule"/>
</dbReference>
<dbReference type="GO" id="GO:1990077">
    <property type="term" value="C:primosome complex"/>
    <property type="evidence" value="ECO:0007669"/>
    <property type="project" value="UniProtKB-KW"/>
</dbReference>
<dbReference type="PANTHER" id="PTHR30313:SF2">
    <property type="entry name" value="DNA PRIMASE"/>
    <property type="match status" value="1"/>
</dbReference>
<dbReference type="InterPro" id="IPR020607">
    <property type="entry name" value="Primase_DnaG_arc"/>
</dbReference>
<dbReference type="GO" id="GO:0005737">
    <property type="term" value="C:cytoplasm"/>
    <property type="evidence" value="ECO:0007669"/>
    <property type="project" value="TreeGrafter"/>
</dbReference>
<sequence length="391" mass="42754">MPDSSGYKYLVKMEFQVDGPVDKPDVVGAIFGQTEGLFGPELDLNELQRNWRIGRIEITLRRSDSRALGEVYIPTNTDIAEAALIAAALETIDKVGPYQSRFKLKEIEDVRAARRKQVVERAKEIIKEWSSKAISEGEDALKEVYDALKPTKLVYYGPEQLPAGPGIYDSDTVIVVEGRADVLNMLRAGIENVVAIGGARGVPDSIVQLGKSKKLMAFLDGDRGGDMILRDLQSKVDLVKVFRAPSGREVEELTPEEIRRIIREEAAPPRPAAVQPPQPRAQLPPDLQRVATELLKDLEGSLEAVLLDQSLSQISRVPVSKLYQTLQDSNGIRAVVFDGIVTQRLVDAAAAKGVEFLIGSRIADGVKVPENLKVATFADLKPLEVQAAGGQ</sequence>
<dbReference type="Pfam" id="PF13662">
    <property type="entry name" value="Toprim_4"/>
    <property type="match status" value="1"/>
</dbReference>
<comment type="catalytic activity">
    <reaction evidence="9">
        <text>ssDNA + n NTP = ssDNA/pppN(pN)n-1 hybrid + (n-1) diphosphate.</text>
        <dbReference type="EC" id="2.7.7.101"/>
    </reaction>
</comment>
<organism evidence="11 12">
    <name type="scientific">Conexivisphaera calida</name>
    <dbReference type="NCBI Taxonomy" id="1874277"/>
    <lineage>
        <taxon>Archaea</taxon>
        <taxon>Nitrososphaerota</taxon>
        <taxon>Conexivisphaeria</taxon>
        <taxon>Conexivisphaerales</taxon>
        <taxon>Conexivisphaeraceae</taxon>
        <taxon>Conexivisphaera</taxon>
    </lineage>
</organism>
<feature type="domain" description="Toprim" evidence="10">
    <location>
        <begin position="171"/>
        <end position="258"/>
    </location>
</feature>
<dbReference type="PROSITE" id="PS50880">
    <property type="entry name" value="TOPRIM"/>
    <property type="match status" value="1"/>
</dbReference>
<evidence type="ECO:0000256" key="1">
    <source>
        <dbReference type="ARBA" id="ARBA00022478"/>
    </source>
</evidence>
<comment type="subunit">
    <text evidence="9">Forms a ternary complex with MCM helicase and DNA. Component of the archaeal exosome complex.</text>
</comment>